<reference evidence="11" key="1">
    <citation type="submission" date="2024-05" db="EMBL/GenBank/DDBJ databases">
        <title>Campylobacter coli isolated from environmental waters in Slovenia.</title>
        <authorList>
            <person name="Zautner A.E."/>
            <person name="Bunk B."/>
            <person name="Riedel T."/>
            <person name="Sproeer C."/>
        </authorList>
    </citation>
    <scope>NUCLEOTIDE SEQUENCE</scope>
    <source>
        <strain evidence="11">CCS1377</strain>
    </source>
</reference>
<sequence>MKQTHFNRNTLRMLFLGYIFIALAGAFILTLKGMHKNPISFIDALFTSTSAISMTGLIVKNTANDFTFWGQFVILCLIKIGGFGYMGLGLFVYLLIRKKIGFSGKNLLKESMIYPTMDGLLGFLKKVFLFVFIIELCGAILLSLRFMLEMDIKHAVWSGIFHSISAFNNAGFSIFETGLMSYRQDIWINLVITSLIIIGGIGYFVLLEVYFFQKKRLATLSLHTKIVLTMTFTLIIFATLVIFLLEYNNIKSIGSFSLFDKILSSYFTAVNYRTAGFNTLDFSTFKDASLFFGSLFMVIGGSPGGTSGGIKVTTVAILLIYAYWTIRGGRIRIFKYELSQDVISKAFVISIGSSIYMILCVMLLSLLESDHPFLTLLFETSSAFATVGVSVGDGGTLSLSALFGSESKLIIIIMMISGRIGIFAFLLSIFIQEKEKYIRYPEGKVYL</sequence>
<evidence type="ECO:0000256" key="5">
    <source>
        <dbReference type="ARBA" id="ARBA00022692"/>
    </source>
</evidence>
<dbReference type="PANTHER" id="PTHR32024">
    <property type="entry name" value="TRK SYSTEM POTASSIUM UPTAKE PROTEIN TRKG-RELATED"/>
    <property type="match status" value="1"/>
</dbReference>
<keyword evidence="3" id="KW-1003">Cell membrane</keyword>
<dbReference type="InterPro" id="IPR003445">
    <property type="entry name" value="Cat_transpt"/>
</dbReference>
<gene>
    <name evidence="11" type="ORF">AAH949_09290</name>
</gene>
<feature type="transmembrane region" description="Helical" evidence="10">
    <location>
        <begin position="41"/>
        <end position="59"/>
    </location>
</feature>
<name>A0AAU7E990_9BACT</name>
<dbReference type="AlphaFoldDB" id="A0AAU7E990"/>
<dbReference type="Pfam" id="PF02386">
    <property type="entry name" value="TrkH"/>
    <property type="match status" value="1"/>
</dbReference>
<keyword evidence="4" id="KW-0633">Potassium transport</keyword>
<organism evidence="11">
    <name type="scientific">Campylobacter sp. CCS1377</name>
    <dbReference type="NCBI Taxonomy" id="3158229"/>
    <lineage>
        <taxon>Bacteria</taxon>
        <taxon>Pseudomonadati</taxon>
        <taxon>Campylobacterota</taxon>
        <taxon>Epsilonproteobacteria</taxon>
        <taxon>Campylobacterales</taxon>
        <taxon>Campylobacteraceae</taxon>
        <taxon>Campylobacter</taxon>
    </lineage>
</organism>
<feature type="transmembrane region" description="Helical" evidence="10">
    <location>
        <begin position="71"/>
        <end position="96"/>
    </location>
</feature>
<evidence type="ECO:0000256" key="7">
    <source>
        <dbReference type="ARBA" id="ARBA00022989"/>
    </source>
</evidence>
<protein>
    <submittedName>
        <fullName evidence="11">TrkH family potassium uptake protein</fullName>
    </submittedName>
</protein>
<evidence type="ECO:0000256" key="10">
    <source>
        <dbReference type="SAM" id="Phobius"/>
    </source>
</evidence>
<comment type="subcellular location">
    <subcellularLocation>
        <location evidence="1">Cell membrane</location>
        <topology evidence="1">Multi-pass membrane protein</topology>
    </subcellularLocation>
</comment>
<dbReference type="GO" id="GO:0015379">
    <property type="term" value="F:potassium:chloride symporter activity"/>
    <property type="evidence" value="ECO:0007669"/>
    <property type="project" value="InterPro"/>
</dbReference>
<feature type="transmembrane region" description="Helical" evidence="10">
    <location>
        <begin position="346"/>
        <end position="367"/>
    </location>
</feature>
<feature type="transmembrane region" description="Helical" evidence="10">
    <location>
        <begin position="308"/>
        <end position="326"/>
    </location>
</feature>
<evidence type="ECO:0000256" key="6">
    <source>
        <dbReference type="ARBA" id="ARBA00022958"/>
    </source>
</evidence>
<dbReference type="NCBIfam" id="TIGR00933">
    <property type="entry name" value="2a38"/>
    <property type="match status" value="1"/>
</dbReference>
<evidence type="ECO:0000256" key="1">
    <source>
        <dbReference type="ARBA" id="ARBA00004651"/>
    </source>
</evidence>
<evidence type="ECO:0000256" key="3">
    <source>
        <dbReference type="ARBA" id="ARBA00022475"/>
    </source>
</evidence>
<keyword evidence="5 10" id="KW-0812">Transmembrane</keyword>
<feature type="transmembrane region" description="Helical" evidence="10">
    <location>
        <begin position="187"/>
        <end position="206"/>
    </location>
</feature>
<evidence type="ECO:0000256" key="2">
    <source>
        <dbReference type="ARBA" id="ARBA00022448"/>
    </source>
</evidence>
<dbReference type="RefSeq" id="WP_134238727.1">
    <property type="nucleotide sequence ID" value="NZ_CP155620.1"/>
</dbReference>
<keyword evidence="9 10" id="KW-0472">Membrane</keyword>
<dbReference type="EMBL" id="CP155620">
    <property type="protein sequence ID" value="XBJ29252.1"/>
    <property type="molecule type" value="Genomic_DNA"/>
</dbReference>
<feature type="transmembrane region" description="Helical" evidence="10">
    <location>
        <begin position="127"/>
        <end position="148"/>
    </location>
</feature>
<evidence type="ECO:0000313" key="11">
    <source>
        <dbReference type="EMBL" id="XBJ29252.1"/>
    </source>
</evidence>
<keyword evidence="7 10" id="KW-1133">Transmembrane helix</keyword>
<dbReference type="InterPro" id="IPR004772">
    <property type="entry name" value="TrkH"/>
</dbReference>
<feature type="transmembrane region" description="Helical" evidence="10">
    <location>
        <begin position="409"/>
        <end position="431"/>
    </location>
</feature>
<feature type="transmembrane region" description="Helical" evidence="10">
    <location>
        <begin position="226"/>
        <end position="245"/>
    </location>
</feature>
<proteinExistence type="predicted"/>
<feature type="transmembrane region" description="Helical" evidence="10">
    <location>
        <begin position="154"/>
        <end position="175"/>
    </location>
</feature>
<dbReference type="PANTHER" id="PTHR32024:SF1">
    <property type="entry name" value="KTR SYSTEM POTASSIUM UPTAKE PROTEIN B"/>
    <property type="match status" value="1"/>
</dbReference>
<evidence type="ECO:0000256" key="8">
    <source>
        <dbReference type="ARBA" id="ARBA00023065"/>
    </source>
</evidence>
<evidence type="ECO:0000256" key="9">
    <source>
        <dbReference type="ARBA" id="ARBA00023136"/>
    </source>
</evidence>
<accession>A0AAU7E990</accession>
<keyword evidence="6" id="KW-0630">Potassium</keyword>
<evidence type="ECO:0000256" key="4">
    <source>
        <dbReference type="ARBA" id="ARBA00022538"/>
    </source>
</evidence>
<dbReference type="GO" id="GO:0005886">
    <property type="term" value="C:plasma membrane"/>
    <property type="evidence" value="ECO:0007669"/>
    <property type="project" value="UniProtKB-SubCell"/>
</dbReference>
<keyword evidence="2" id="KW-0813">Transport</keyword>
<keyword evidence="8" id="KW-0406">Ion transport</keyword>
<feature type="transmembrane region" description="Helical" evidence="10">
    <location>
        <begin position="12"/>
        <end position="29"/>
    </location>
</feature>